<evidence type="ECO:0008006" key="3">
    <source>
        <dbReference type="Google" id="ProtNLM"/>
    </source>
</evidence>
<reference evidence="1 2" key="1">
    <citation type="submission" date="2015-02" db="EMBL/GenBank/DDBJ databases">
        <title>Genome Sequence of Jannaschia aquimarina DSM28248, a member of the Roseobacter clade.</title>
        <authorList>
            <person name="Voget S."/>
            <person name="Daniel R."/>
        </authorList>
    </citation>
    <scope>NUCLEOTIDE SEQUENCE [LARGE SCALE GENOMIC DNA]</scope>
    <source>
        <strain evidence="1 2">GSW-M26</strain>
    </source>
</reference>
<sequence length="167" mass="18195">MGLPIQIAEMTLRRAEAADAPTLRALWNTDAERGFRTVDHRSDAELAEVVRIRKRGRLLHNLGATILIVEEAEVPLAILAMAQNRKTIHLGVTAAEGVEPARLVPAIDAALALAAREIRANRVEAAADAADDRTLSLFAAAGLQEWRRHWTTDRLGSGLEVSLGKRL</sequence>
<keyword evidence="2" id="KW-1185">Reference proteome</keyword>
<dbReference type="PATRIC" id="fig|935700.4.peg.284"/>
<evidence type="ECO:0000313" key="1">
    <source>
        <dbReference type="EMBL" id="KIT17972.1"/>
    </source>
</evidence>
<dbReference type="EMBL" id="JYFE01000007">
    <property type="protein sequence ID" value="KIT17972.1"/>
    <property type="molecule type" value="Genomic_DNA"/>
</dbReference>
<dbReference type="AlphaFoldDB" id="A0A0D1CT78"/>
<dbReference type="InterPro" id="IPR016181">
    <property type="entry name" value="Acyl_CoA_acyltransferase"/>
</dbReference>
<dbReference type="RefSeq" id="WP_043917127.1">
    <property type="nucleotide sequence ID" value="NZ_FZPF01000005.1"/>
</dbReference>
<name>A0A0D1CT78_9RHOB</name>
<evidence type="ECO:0000313" key="2">
    <source>
        <dbReference type="Proteomes" id="UP000032232"/>
    </source>
</evidence>
<protein>
    <recommendedName>
        <fullName evidence="3">N-acetyltransferase domain-containing protein</fullName>
    </recommendedName>
</protein>
<proteinExistence type="predicted"/>
<dbReference type="STRING" id="935700.jaqu_02600"/>
<organism evidence="1 2">
    <name type="scientific">Jannaschia aquimarina</name>
    <dbReference type="NCBI Taxonomy" id="935700"/>
    <lineage>
        <taxon>Bacteria</taxon>
        <taxon>Pseudomonadati</taxon>
        <taxon>Pseudomonadota</taxon>
        <taxon>Alphaproteobacteria</taxon>
        <taxon>Rhodobacterales</taxon>
        <taxon>Roseobacteraceae</taxon>
        <taxon>Jannaschia</taxon>
    </lineage>
</organism>
<comment type="caution">
    <text evidence="1">The sequence shown here is derived from an EMBL/GenBank/DDBJ whole genome shotgun (WGS) entry which is preliminary data.</text>
</comment>
<dbReference type="SUPFAM" id="SSF55729">
    <property type="entry name" value="Acyl-CoA N-acyltransferases (Nat)"/>
    <property type="match status" value="1"/>
</dbReference>
<accession>A0A0D1CT78</accession>
<dbReference type="Proteomes" id="UP000032232">
    <property type="component" value="Unassembled WGS sequence"/>
</dbReference>
<gene>
    <name evidence="1" type="ORF">jaqu_02600</name>
</gene>